<reference evidence="1 2" key="1">
    <citation type="submission" date="2021-05" db="EMBL/GenBank/DDBJ databases">
        <title>Complete genome of Nocardioides aquaticus KCTC 9944T isolated from meromictic and hypersaline Ekho Lake, Antarctica.</title>
        <authorList>
            <person name="Hwang K."/>
            <person name="Kim K.M."/>
            <person name="Choe H."/>
        </authorList>
    </citation>
    <scope>NUCLEOTIDE SEQUENCE [LARGE SCALE GENOMIC DNA]</scope>
    <source>
        <strain evidence="1 2">KCTC 9944</strain>
    </source>
</reference>
<dbReference type="Proteomes" id="UP000679307">
    <property type="component" value="Chromosome"/>
</dbReference>
<dbReference type="InterPro" id="IPR019587">
    <property type="entry name" value="Polyketide_cyclase/dehydratase"/>
</dbReference>
<protein>
    <recommendedName>
        <fullName evidence="3">SRPBCC family protein</fullName>
    </recommendedName>
</protein>
<organism evidence="1 2">
    <name type="scientific">Nocardioides aquaticus</name>
    <dbReference type="NCBI Taxonomy" id="160826"/>
    <lineage>
        <taxon>Bacteria</taxon>
        <taxon>Bacillati</taxon>
        <taxon>Actinomycetota</taxon>
        <taxon>Actinomycetes</taxon>
        <taxon>Propionibacteriales</taxon>
        <taxon>Nocardioidaceae</taxon>
        <taxon>Nocardioides</taxon>
    </lineage>
</organism>
<accession>A0ABX8ECY2</accession>
<evidence type="ECO:0000313" key="1">
    <source>
        <dbReference type="EMBL" id="QVT78255.1"/>
    </source>
</evidence>
<dbReference type="EMBL" id="CP075371">
    <property type="protein sequence ID" value="QVT78255.1"/>
    <property type="molecule type" value="Genomic_DNA"/>
</dbReference>
<keyword evidence="2" id="KW-1185">Reference proteome</keyword>
<dbReference type="Pfam" id="PF10604">
    <property type="entry name" value="Polyketide_cyc2"/>
    <property type="match status" value="1"/>
</dbReference>
<dbReference type="SUPFAM" id="SSF55961">
    <property type="entry name" value="Bet v1-like"/>
    <property type="match status" value="1"/>
</dbReference>
<evidence type="ECO:0008006" key="3">
    <source>
        <dbReference type="Google" id="ProtNLM"/>
    </source>
</evidence>
<sequence length="136" mass="14751">MVTVFLPVSPEVAFDYLVDPVNRPAWQASLKAVEDVDGEVGLGQSWTDVTVPGVRPRMRTTAYERPSRWAETGTWRGVSAELTLRFTACGAGCSVEVGTRFTARGAYKAVLPFLPLAAPLAARTDLKAAARELGRR</sequence>
<dbReference type="InterPro" id="IPR023393">
    <property type="entry name" value="START-like_dom_sf"/>
</dbReference>
<proteinExistence type="predicted"/>
<dbReference type="Gene3D" id="3.30.530.20">
    <property type="match status" value="1"/>
</dbReference>
<evidence type="ECO:0000313" key="2">
    <source>
        <dbReference type="Proteomes" id="UP000679307"/>
    </source>
</evidence>
<name>A0ABX8ECY2_9ACTN</name>
<dbReference type="RefSeq" id="WP_214057861.1">
    <property type="nucleotide sequence ID" value="NZ_BAAAHS010000093.1"/>
</dbReference>
<gene>
    <name evidence="1" type="ORF">ENKNEFLB_00628</name>
</gene>